<sequence>MMFDQRQKSRGLPTSEEIQKQEMMKKFMSQHPEMDFSGAKLS</sequence>
<protein>
    <submittedName>
        <fullName evidence="1">Protein BOBBER 1-like</fullName>
    </submittedName>
</protein>
<reference evidence="1 2" key="2">
    <citation type="journal article" date="2017" name="Front. Plant Sci.">
        <title>Gene Classification and Mining of Molecular Markers Useful in Red Clover (Trifolium pratense) Breeding.</title>
        <authorList>
            <person name="Istvanek J."/>
            <person name="Dluhosova J."/>
            <person name="Dluhos P."/>
            <person name="Patkova L."/>
            <person name="Nedelnik J."/>
            <person name="Repkova J."/>
        </authorList>
    </citation>
    <scope>NUCLEOTIDE SEQUENCE [LARGE SCALE GENOMIC DNA]</scope>
    <source>
        <strain evidence="2">cv. Tatra</strain>
        <tissue evidence="1">Young leaves</tissue>
    </source>
</reference>
<name>A0A2K3LRU7_TRIPR</name>
<dbReference type="AlphaFoldDB" id="A0A2K3LRU7"/>
<dbReference type="STRING" id="57577.A0A2K3LRU7"/>
<reference evidence="1 2" key="1">
    <citation type="journal article" date="2014" name="Am. J. Bot.">
        <title>Genome assembly and annotation for red clover (Trifolium pratense; Fabaceae).</title>
        <authorList>
            <person name="Istvanek J."/>
            <person name="Jaros M."/>
            <person name="Krenek A."/>
            <person name="Repkova J."/>
        </authorList>
    </citation>
    <scope>NUCLEOTIDE SEQUENCE [LARGE SCALE GENOMIC DNA]</scope>
    <source>
        <strain evidence="2">cv. Tatra</strain>
        <tissue evidence="1">Young leaves</tissue>
    </source>
</reference>
<accession>A0A2K3LRU7</accession>
<comment type="caution">
    <text evidence="1">The sequence shown here is derived from an EMBL/GenBank/DDBJ whole genome shotgun (WGS) entry which is preliminary data.</text>
</comment>
<evidence type="ECO:0000313" key="2">
    <source>
        <dbReference type="Proteomes" id="UP000236291"/>
    </source>
</evidence>
<gene>
    <name evidence="1" type="ORF">L195_g037283</name>
</gene>
<evidence type="ECO:0000313" key="1">
    <source>
        <dbReference type="EMBL" id="PNX81266.1"/>
    </source>
</evidence>
<dbReference type="Proteomes" id="UP000236291">
    <property type="component" value="Unassembled WGS sequence"/>
</dbReference>
<organism evidence="1 2">
    <name type="scientific">Trifolium pratense</name>
    <name type="common">Red clover</name>
    <dbReference type="NCBI Taxonomy" id="57577"/>
    <lineage>
        <taxon>Eukaryota</taxon>
        <taxon>Viridiplantae</taxon>
        <taxon>Streptophyta</taxon>
        <taxon>Embryophyta</taxon>
        <taxon>Tracheophyta</taxon>
        <taxon>Spermatophyta</taxon>
        <taxon>Magnoliopsida</taxon>
        <taxon>eudicotyledons</taxon>
        <taxon>Gunneridae</taxon>
        <taxon>Pentapetalae</taxon>
        <taxon>rosids</taxon>
        <taxon>fabids</taxon>
        <taxon>Fabales</taxon>
        <taxon>Fabaceae</taxon>
        <taxon>Papilionoideae</taxon>
        <taxon>50 kb inversion clade</taxon>
        <taxon>NPAAA clade</taxon>
        <taxon>Hologalegina</taxon>
        <taxon>IRL clade</taxon>
        <taxon>Trifolieae</taxon>
        <taxon>Trifolium</taxon>
    </lineage>
</organism>
<proteinExistence type="predicted"/>
<dbReference type="EMBL" id="ASHM01039584">
    <property type="protein sequence ID" value="PNX81266.1"/>
    <property type="molecule type" value="Genomic_DNA"/>
</dbReference>